<name>A0ABY2RUV5_9PSEU</name>
<feature type="compositionally biased region" description="Acidic residues" evidence="1">
    <location>
        <begin position="96"/>
        <end position="105"/>
    </location>
</feature>
<feature type="compositionally biased region" description="Polar residues" evidence="1">
    <location>
        <begin position="1"/>
        <end position="18"/>
    </location>
</feature>
<organism evidence="2 3">
    <name type="scientific">Prauserella endophytica</name>
    <dbReference type="NCBI Taxonomy" id="1592324"/>
    <lineage>
        <taxon>Bacteria</taxon>
        <taxon>Bacillati</taxon>
        <taxon>Actinomycetota</taxon>
        <taxon>Actinomycetes</taxon>
        <taxon>Pseudonocardiales</taxon>
        <taxon>Pseudonocardiaceae</taxon>
        <taxon>Prauserella</taxon>
        <taxon>Prauserella coralliicola group</taxon>
    </lineage>
</organism>
<dbReference type="EMBL" id="SWMS01000030">
    <property type="protein sequence ID" value="TKG61495.1"/>
    <property type="molecule type" value="Genomic_DNA"/>
</dbReference>
<protein>
    <submittedName>
        <fullName evidence="2">Uncharacterized protein</fullName>
    </submittedName>
</protein>
<evidence type="ECO:0000313" key="2">
    <source>
        <dbReference type="EMBL" id="TKG61495.1"/>
    </source>
</evidence>
<comment type="caution">
    <text evidence="2">The sequence shown here is derived from an EMBL/GenBank/DDBJ whole genome shotgun (WGS) entry which is preliminary data.</text>
</comment>
<proteinExistence type="predicted"/>
<dbReference type="Proteomes" id="UP000309992">
    <property type="component" value="Unassembled WGS sequence"/>
</dbReference>
<keyword evidence="3" id="KW-1185">Reference proteome</keyword>
<feature type="region of interest" description="Disordered" evidence="1">
    <location>
        <begin position="1"/>
        <end position="105"/>
    </location>
</feature>
<accession>A0ABY2RUV5</accession>
<feature type="compositionally biased region" description="Low complexity" evidence="1">
    <location>
        <begin position="29"/>
        <end position="41"/>
    </location>
</feature>
<reference evidence="2 3" key="1">
    <citation type="journal article" date="2015" name="Antonie Van Leeuwenhoek">
        <title>Prauserella endophytica sp. nov., an endophytic actinobacterium isolated from Tamarix taklamakanensis.</title>
        <authorList>
            <person name="Liu J.M."/>
            <person name="Habden X."/>
            <person name="Guo L."/>
            <person name="Tuo L."/>
            <person name="Jiang Z.K."/>
            <person name="Liu S.W."/>
            <person name="Liu X.F."/>
            <person name="Chen L."/>
            <person name="Li R.F."/>
            <person name="Zhang Y.Q."/>
            <person name="Sun C.H."/>
        </authorList>
    </citation>
    <scope>NUCLEOTIDE SEQUENCE [LARGE SCALE GENOMIC DNA]</scope>
    <source>
        <strain evidence="2 3">CGMCC 4.7182</strain>
    </source>
</reference>
<evidence type="ECO:0000256" key="1">
    <source>
        <dbReference type="SAM" id="MobiDB-lite"/>
    </source>
</evidence>
<dbReference type="RefSeq" id="WP_137096971.1">
    <property type="nucleotide sequence ID" value="NZ_SWMS01000030.1"/>
</dbReference>
<evidence type="ECO:0000313" key="3">
    <source>
        <dbReference type="Proteomes" id="UP000309992"/>
    </source>
</evidence>
<sequence>MSSGVPTPTQEQTTTASVSEKLAGEDTSVPAPVETATAPAEQLASGTVPVATKDSERAPGSDAAHTPSESEQPDTRSPDGSEGATPDERPGGPDETGVDETQDDEDEEFWVGKATKQSWVPDAIAAKFHRMQDSGKTAETIVLTAIGNCSGRLPELIKAARGPVHEDGLFPGLPVIERGPGRKKNDRRNSARIQYQVSPKFRPALERVAKQHRLKLSVLVRLALGDYFGIPVRIDRVK</sequence>
<gene>
    <name evidence="2" type="ORF">FCN18_33175</name>
</gene>